<evidence type="ECO:0000313" key="4">
    <source>
        <dbReference type="EMBL" id="KAL1226914.1"/>
    </source>
</evidence>
<evidence type="ECO:0000256" key="1">
    <source>
        <dbReference type="ARBA" id="ARBA00022884"/>
    </source>
</evidence>
<dbReference type="InterPro" id="IPR036612">
    <property type="entry name" value="KH_dom_type_1_sf"/>
</dbReference>
<dbReference type="Proteomes" id="UP001558632">
    <property type="component" value="Unassembled WGS sequence"/>
</dbReference>
<dbReference type="PROSITE" id="PS50084">
    <property type="entry name" value="KH_TYPE_1"/>
    <property type="match status" value="1"/>
</dbReference>
<dbReference type="Pfam" id="PF22675">
    <property type="entry name" value="KH-I_KHDC4-BBP"/>
    <property type="match status" value="1"/>
</dbReference>
<proteinExistence type="predicted"/>
<dbReference type="EMBL" id="JBEUSY010000557">
    <property type="protein sequence ID" value="KAL1226914.1"/>
    <property type="molecule type" value="Genomic_DNA"/>
</dbReference>
<dbReference type="InterPro" id="IPR004087">
    <property type="entry name" value="KH_dom"/>
</dbReference>
<dbReference type="SUPFAM" id="SSF54791">
    <property type="entry name" value="Eukaryotic type KH-domain (KH-domain type I)"/>
    <property type="match status" value="3"/>
</dbReference>
<evidence type="ECO:0000256" key="2">
    <source>
        <dbReference type="PROSITE-ProRule" id="PRU00117"/>
    </source>
</evidence>
<organism evidence="4 5">
    <name type="scientific">Trichinella spiralis</name>
    <name type="common">Trichina worm</name>
    <dbReference type="NCBI Taxonomy" id="6334"/>
    <lineage>
        <taxon>Eukaryota</taxon>
        <taxon>Metazoa</taxon>
        <taxon>Ecdysozoa</taxon>
        <taxon>Nematoda</taxon>
        <taxon>Enoplea</taxon>
        <taxon>Dorylaimia</taxon>
        <taxon>Trichinellida</taxon>
        <taxon>Trichinellidae</taxon>
        <taxon>Trichinella</taxon>
    </lineage>
</organism>
<reference evidence="4 5" key="1">
    <citation type="submission" date="2024-07" db="EMBL/GenBank/DDBJ databases">
        <title>Enhanced genomic and transcriptomic resources for Trichinella pseudospiralis and T. spiralis underpin the discovery of pronounced molecular differences between stages and species.</title>
        <authorList>
            <person name="Pasi K.K."/>
            <person name="La Rosa G."/>
            <person name="Gomez-Morales M.A."/>
            <person name="Tosini F."/>
            <person name="Sumanam S."/>
            <person name="Young N.D."/>
            <person name="Chang B.C."/>
            <person name="Robin G.B."/>
        </authorList>
    </citation>
    <scope>NUCLEOTIDE SEQUENCE [LARGE SCALE GENOMIC DNA]</scope>
    <source>
        <strain evidence="4">ISS534</strain>
    </source>
</reference>
<dbReference type="PANTHER" id="PTHR11208:SF125">
    <property type="entry name" value="KH DOMAIN-CONTAINING RNA-BINDING PROTEIN QKI"/>
    <property type="match status" value="1"/>
</dbReference>
<evidence type="ECO:0000259" key="3">
    <source>
        <dbReference type="SMART" id="SM00322"/>
    </source>
</evidence>
<feature type="domain" description="K Homology" evidence="3">
    <location>
        <begin position="249"/>
        <end position="320"/>
    </location>
</feature>
<feature type="domain" description="K Homology" evidence="3">
    <location>
        <begin position="406"/>
        <end position="481"/>
    </location>
</feature>
<evidence type="ECO:0000313" key="5">
    <source>
        <dbReference type="Proteomes" id="UP001558632"/>
    </source>
</evidence>
<keyword evidence="5" id="KW-1185">Reference proteome</keyword>
<protein>
    <submittedName>
        <fullName evidence="4">Protein quaking-B</fullName>
    </submittedName>
</protein>
<accession>A0ABR3K246</accession>
<dbReference type="InterPro" id="IPR055256">
    <property type="entry name" value="KH_1_KHDC4/BBP-like"/>
</dbReference>
<comment type="caution">
    <text evidence="4">The sequence shown here is derived from an EMBL/GenBank/DDBJ whole genome shotgun (WGS) entry which is preliminary data.</text>
</comment>
<sequence length="538" mass="61219">MSSLSQLGSTVKQVDEDSTEQFITQLIINVEEHILLHHVNKLLALPMIQNIIQIPTPEPSGQIKKGFAETCYSTAGLPYNMTGRIIGPRGCTVKAIQLLCGCGIELNFIKYNLLLIQIFVEPDYESIVKFKIWKAFQLIYCLLRMDPSGKDMVQVIQSDDFKFYESQVEIIIKFFVIQQHCHSDINDVSAVSSNHYSVGKRFSVEMLKVLEKQMLTSHMNNLLALPMFHDIFSIPSPAASGRVTNGYAKKIYSLLDFPFNIAGRIIGPRGLTVKVIQTVCGCRIRLRGKEVNALQIEVFVERDFESIVKFKLWRAFECINCLLKSFSSDEDMVNAIQLKDLKFYATRAEMLKVHFPVNLCGADLLNAPLNEKNSFITNLLTLTRLQNFLHLPPPVQIGEIKNAFATKIYSSLHYPFDVAKRIIGPNSLTVKAIQNICECRIQLLHEENNTIKVMAFAENDYDSILMFKLWKAFQCINCLLEIHPFDKDFVGEIQQADSQFWERQMEIIFNSLPIISGLPVSQYDATFAVSSENLKRTC</sequence>
<gene>
    <name evidence="4" type="ORF">TSPI_01583</name>
</gene>
<name>A0ABR3K246_TRISP</name>
<dbReference type="InterPro" id="IPR045071">
    <property type="entry name" value="BBP-like"/>
</dbReference>
<dbReference type="Gene3D" id="3.30.1370.10">
    <property type="entry name" value="K Homology domain, type 1"/>
    <property type="match status" value="2"/>
</dbReference>
<dbReference type="SMART" id="SM00322">
    <property type="entry name" value="KH"/>
    <property type="match status" value="3"/>
</dbReference>
<keyword evidence="1 2" id="KW-0694">RNA-binding</keyword>
<dbReference type="PANTHER" id="PTHR11208">
    <property type="entry name" value="RNA-BINDING PROTEIN RELATED"/>
    <property type="match status" value="1"/>
</dbReference>
<feature type="domain" description="K Homology" evidence="3">
    <location>
        <begin position="69"/>
        <end position="144"/>
    </location>
</feature>